<dbReference type="EC" id="2.7.7.23" evidence="1"/>
<dbReference type="InterPro" id="IPR050065">
    <property type="entry name" value="GlmU-like"/>
</dbReference>
<keyword evidence="1" id="KW-0012">Acyltransferase</keyword>
<dbReference type="InterPro" id="IPR025877">
    <property type="entry name" value="MobA-like_NTP_Trfase"/>
</dbReference>
<reference evidence="1 2" key="1">
    <citation type="submission" date="2024-06" db="EMBL/GenBank/DDBJ databases">
        <authorList>
            <person name="Li F."/>
        </authorList>
    </citation>
    <scope>NUCLEOTIDE SEQUENCE [LARGE SCALE GENOMIC DNA]</scope>
    <source>
        <strain evidence="1 2">GXAS 311</strain>
    </source>
</reference>
<dbReference type="PROSITE" id="PS00101">
    <property type="entry name" value="HEXAPEP_TRANSFERASES"/>
    <property type="match status" value="1"/>
</dbReference>
<dbReference type="Pfam" id="PF25087">
    <property type="entry name" value="GMPPB_C"/>
    <property type="match status" value="1"/>
</dbReference>
<dbReference type="Pfam" id="PF00132">
    <property type="entry name" value="Hexapep"/>
    <property type="match status" value="1"/>
</dbReference>
<dbReference type="InterPro" id="IPR029044">
    <property type="entry name" value="Nucleotide-diphossugar_trans"/>
</dbReference>
<dbReference type="NCBIfam" id="TIGR01173">
    <property type="entry name" value="glmU"/>
    <property type="match status" value="1"/>
</dbReference>
<dbReference type="PANTHER" id="PTHR43584:SF3">
    <property type="entry name" value="BIFUNCTIONAL PROTEIN GLMU"/>
    <property type="match status" value="1"/>
</dbReference>
<dbReference type="CDD" id="cd02540">
    <property type="entry name" value="GT2_GlmU_N_bac"/>
    <property type="match status" value="1"/>
</dbReference>
<dbReference type="Proteomes" id="UP001548189">
    <property type="component" value="Unassembled WGS sequence"/>
</dbReference>
<dbReference type="GO" id="GO:0003977">
    <property type="term" value="F:UDP-N-acetylglucosamine diphosphorylase activity"/>
    <property type="evidence" value="ECO:0007669"/>
    <property type="project" value="UniProtKB-EC"/>
</dbReference>
<keyword evidence="1" id="KW-0548">Nucleotidyltransferase</keyword>
<dbReference type="EC" id="2.3.1.157" evidence="1"/>
<dbReference type="GO" id="GO:0019134">
    <property type="term" value="F:glucosamine-1-phosphate N-acetyltransferase activity"/>
    <property type="evidence" value="ECO:0007669"/>
    <property type="project" value="UniProtKB-EC"/>
</dbReference>
<dbReference type="Gene3D" id="2.160.10.10">
    <property type="entry name" value="Hexapeptide repeat proteins"/>
    <property type="match status" value="1"/>
</dbReference>
<dbReference type="SUPFAM" id="SSF51161">
    <property type="entry name" value="Trimeric LpxA-like enzymes"/>
    <property type="match status" value="1"/>
</dbReference>
<keyword evidence="2" id="KW-1185">Reference proteome</keyword>
<name>A0ABV2BX07_9GAMM</name>
<keyword evidence="1" id="KW-0808">Transferase</keyword>
<dbReference type="InterPro" id="IPR038009">
    <property type="entry name" value="GlmU_C_LbH"/>
</dbReference>
<evidence type="ECO:0000313" key="2">
    <source>
        <dbReference type="Proteomes" id="UP001548189"/>
    </source>
</evidence>
<accession>A0ABV2BX07</accession>
<dbReference type="InterPro" id="IPR018357">
    <property type="entry name" value="Hexapep_transf_CS"/>
</dbReference>
<proteinExistence type="inferred from homology"/>
<dbReference type="InterPro" id="IPR056729">
    <property type="entry name" value="GMPPB_C"/>
</dbReference>
<gene>
    <name evidence="1" type="primary">glmU</name>
    <name evidence="1" type="ORF">ABVT43_15070</name>
</gene>
<dbReference type="InterPro" id="IPR001451">
    <property type="entry name" value="Hexapep"/>
</dbReference>
<dbReference type="CDD" id="cd03353">
    <property type="entry name" value="LbH_GlmU_C"/>
    <property type="match status" value="1"/>
</dbReference>
<dbReference type="Gene3D" id="3.90.550.10">
    <property type="entry name" value="Spore Coat Polysaccharide Biosynthesis Protein SpsA, Chain A"/>
    <property type="match status" value="1"/>
</dbReference>
<sequence length="458" mass="49322">MDIQVIILAAGKGSRMKSRLPKVLHQLAGKPLVQHVIDSCHLMGANHCHLVIGHGGDEVKNTVNGNHIQLSFVEQTEQLGTGHAVQVAIDGLKENTPTLILYGDVPLIHHDTLAQLAEIHLADPKGIALMTCYLDAPTGYGRITRGDDGQVTGIVEHKDATPEQHQINEVNTGILCCNSSQLADWVGRLSNDNAQGEYYLTDIIAMAVEDGHQVTTAQPIENYEVEGINTLRQLAELERVWQMRMAEMLMDGGVTFRDPTRFDLRGTLSCEADVVIDVNCVIEGRVVLKQGAYIGPNVCLKDCTIGANSVIKANSVVEESIVDKNCNVGPFARLRPGTHLCDNAHVGNFVEMKKTTLGEGSKASHLAYVGDCTVGKSVNIGAGTITCNYDGVNKFQTIIEDGAFIGSDTQLVAPVKVGKNATVGAGTTVTSDVSDNALCISRVKQTEKIGWKRPTKKN</sequence>
<dbReference type="EMBL" id="JBEVCJ010000022">
    <property type="protein sequence ID" value="MET1256460.1"/>
    <property type="molecule type" value="Genomic_DNA"/>
</dbReference>
<dbReference type="SUPFAM" id="SSF53448">
    <property type="entry name" value="Nucleotide-diphospho-sugar transferases"/>
    <property type="match status" value="1"/>
</dbReference>
<organism evidence="1 2">
    <name type="scientific">Aliikangiella maris</name>
    <dbReference type="NCBI Taxonomy" id="3162458"/>
    <lineage>
        <taxon>Bacteria</taxon>
        <taxon>Pseudomonadati</taxon>
        <taxon>Pseudomonadota</taxon>
        <taxon>Gammaproteobacteria</taxon>
        <taxon>Oceanospirillales</taxon>
        <taxon>Pleioneaceae</taxon>
        <taxon>Aliikangiella</taxon>
    </lineage>
</organism>
<evidence type="ECO:0000313" key="1">
    <source>
        <dbReference type="EMBL" id="MET1256460.1"/>
    </source>
</evidence>
<dbReference type="InterPro" id="IPR005882">
    <property type="entry name" value="Bifunctional_GlmU"/>
</dbReference>
<dbReference type="Pfam" id="PF12804">
    <property type="entry name" value="NTP_transf_3"/>
    <property type="match status" value="1"/>
</dbReference>
<dbReference type="InterPro" id="IPR011004">
    <property type="entry name" value="Trimer_LpxA-like_sf"/>
</dbReference>
<dbReference type="HAMAP" id="MF_01631">
    <property type="entry name" value="GlmU"/>
    <property type="match status" value="1"/>
</dbReference>
<dbReference type="PANTHER" id="PTHR43584">
    <property type="entry name" value="NUCLEOTIDYL TRANSFERASE"/>
    <property type="match status" value="1"/>
</dbReference>
<protein>
    <submittedName>
        <fullName evidence="1">Bifunctional UDP-N-acetylglucosamine diphosphorylase/glucosamine-1-phosphate N-acetyltransferase GlmU</fullName>
        <ecNumber evidence="1">2.3.1.157</ecNumber>
        <ecNumber evidence="1">2.7.7.23</ecNumber>
    </submittedName>
</protein>
<comment type="caution">
    <text evidence="1">The sequence shown here is derived from an EMBL/GenBank/DDBJ whole genome shotgun (WGS) entry which is preliminary data.</text>
</comment>